<proteinExistence type="predicted"/>
<reference evidence="3" key="1">
    <citation type="submission" date="2016-10" db="EMBL/GenBank/DDBJ databases">
        <authorList>
            <person name="Varghese N."/>
            <person name="Submissions S."/>
        </authorList>
    </citation>
    <scope>NUCLEOTIDE SEQUENCE [LARGE SCALE GENOMIC DNA]</scope>
    <source>
        <strain evidence="3">DSM 45501</strain>
    </source>
</reference>
<evidence type="ECO:0000313" key="3">
    <source>
        <dbReference type="Proteomes" id="UP000199165"/>
    </source>
</evidence>
<gene>
    <name evidence="2" type="ORF">SAMN04487904_108117</name>
</gene>
<protein>
    <submittedName>
        <fullName evidence="2">Uncharacterized protein</fullName>
    </submittedName>
</protein>
<evidence type="ECO:0000256" key="1">
    <source>
        <dbReference type="SAM" id="MobiDB-lite"/>
    </source>
</evidence>
<sequence>MIDTGGPARIRQPREVDGGTGTSSRTSTTPDDSIPPHVVAAAEEPPDRPRFRGENATIHSN</sequence>
<dbReference type="STRING" id="995060.SAMN04487904_108117"/>
<dbReference type="AlphaFoldDB" id="A0A1I7AUY4"/>
<feature type="compositionally biased region" description="Low complexity" evidence="1">
    <location>
        <begin position="22"/>
        <end position="43"/>
    </location>
</feature>
<dbReference type="Proteomes" id="UP000199165">
    <property type="component" value="Unassembled WGS sequence"/>
</dbReference>
<organism evidence="2 3">
    <name type="scientific">Actinopolyspora righensis</name>
    <dbReference type="NCBI Taxonomy" id="995060"/>
    <lineage>
        <taxon>Bacteria</taxon>
        <taxon>Bacillati</taxon>
        <taxon>Actinomycetota</taxon>
        <taxon>Actinomycetes</taxon>
        <taxon>Actinopolysporales</taxon>
        <taxon>Actinopolysporaceae</taxon>
        <taxon>Actinopolyspora</taxon>
        <taxon>Actinopolyspora alba group</taxon>
    </lineage>
</organism>
<dbReference type="EMBL" id="FPAT01000008">
    <property type="protein sequence ID" value="SFT78759.1"/>
    <property type="molecule type" value="Genomic_DNA"/>
</dbReference>
<evidence type="ECO:0000313" key="2">
    <source>
        <dbReference type="EMBL" id="SFT78759.1"/>
    </source>
</evidence>
<feature type="region of interest" description="Disordered" evidence="1">
    <location>
        <begin position="1"/>
        <end position="61"/>
    </location>
</feature>
<keyword evidence="3" id="KW-1185">Reference proteome</keyword>
<accession>A0A1I7AUY4</accession>
<name>A0A1I7AUY4_9ACTN</name>